<keyword evidence="3" id="KW-0813">Transport</keyword>
<feature type="transmembrane region" description="Helical" evidence="10">
    <location>
        <begin position="240"/>
        <end position="263"/>
    </location>
</feature>
<dbReference type="RefSeq" id="WP_353574540.1">
    <property type="nucleotide sequence ID" value="NZ_JBETME010000008.1"/>
</dbReference>
<feature type="transmembrane region" description="Helical" evidence="10">
    <location>
        <begin position="31"/>
        <end position="49"/>
    </location>
</feature>
<keyword evidence="4" id="KW-1003">Cell membrane</keyword>
<protein>
    <submittedName>
        <fullName evidence="12">Branched-chain amino acid ABC transporter ATP-binding protein/permease</fullName>
    </submittedName>
</protein>
<dbReference type="SMART" id="SM00382">
    <property type="entry name" value="AAA"/>
    <property type="match status" value="1"/>
</dbReference>
<feature type="transmembrane region" description="Helical" evidence="10">
    <location>
        <begin position="79"/>
        <end position="100"/>
    </location>
</feature>
<dbReference type="Proteomes" id="UP001438189">
    <property type="component" value="Unassembled WGS sequence"/>
</dbReference>
<feature type="domain" description="ABC transporter" evidence="11">
    <location>
        <begin position="343"/>
        <end position="588"/>
    </location>
</feature>
<feature type="transmembrane region" description="Helical" evidence="10">
    <location>
        <begin position="151"/>
        <end position="172"/>
    </location>
</feature>
<keyword evidence="6" id="KW-0547">Nucleotide-binding</keyword>
<dbReference type="Pfam" id="PF02653">
    <property type="entry name" value="BPD_transp_2"/>
    <property type="match status" value="1"/>
</dbReference>
<evidence type="ECO:0000256" key="9">
    <source>
        <dbReference type="ARBA" id="ARBA00023136"/>
    </source>
</evidence>
<keyword evidence="5 10" id="KW-0812">Transmembrane</keyword>
<reference evidence="12 13" key="1">
    <citation type="submission" date="2024-06" db="EMBL/GenBank/DDBJ databases">
        <title>Genome sequencing of Agrobacterium spp. from tobacco in Serbia.</title>
        <authorList>
            <person name="Ilicic R.J."/>
            <person name="Studholme D.J."/>
            <person name="Jelusic A."/>
            <person name="Barac G."/>
            <person name="Bagi F."/>
            <person name="Popovic Milovanovic T."/>
        </authorList>
    </citation>
    <scope>NUCLEOTIDE SEQUENCE [LARGE SCALE GENOMIC DNA]</scope>
    <source>
        <strain evidence="12 13">DA1</strain>
    </source>
</reference>
<evidence type="ECO:0000313" key="12">
    <source>
        <dbReference type="EMBL" id="MES4992597.1"/>
    </source>
</evidence>
<dbReference type="InterPro" id="IPR051120">
    <property type="entry name" value="ABC_AA/LPS_Transport"/>
</dbReference>
<dbReference type="PANTHER" id="PTHR45772">
    <property type="entry name" value="CONSERVED COMPONENT OF ABC TRANSPORTER FOR NATURAL AMINO ACIDS-RELATED"/>
    <property type="match status" value="1"/>
</dbReference>
<dbReference type="PROSITE" id="PS50893">
    <property type="entry name" value="ABC_TRANSPORTER_2"/>
    <property type="match status" value="1"/>
</dbReference>
<dbReference type="InterPro" id="IPR032823">
    <property type="entry name" value="BCA_ABC_TP_C"/>
</dbReference>
<evidence type="ECO:0000256" key="7">
    <source>
        <dbReference type="ARBA" id="ARBA00022840"/>
    </source>
</evidence>
<dbReference type="AlphaFoldDB" id="A0ABD5LRM5"/>
<evidence type="ECO:0000256" key="8">
    <source>
        <dbReference type="ARBA" id="ARBA00022989"/>
    </source>
</evidence>
<dbReference type="PANTHER" id="PTHR45772:SF2">
    <property type="entry name" value="ABC TRANSPORTER ATP-BINDING PROTEIN"/>
    <property type="match status" value="1"/>
</dbReference>
<proteinExistence type="inferred from homology"/>
<dbReference type="GO" id="GO:0005524">
    <property type="term" value="F:ATP binding"/>
    <property type="evidence" value="ECO:0007669"/>
    <property type="project" value="UniProtKB-KW"/>
</dbReference>
<feature type="transmembrane region" description="Helical" evidence="10">
    <location>
        <begin position="275"/>
        <end position="295"/>
    </location>
</feature>
<dbReference type="Gene3D" id="3.40.50.300">
    <property type="entry name" value="P-loop containing nucleotide triphosphate hydrolases"/>
    <property type="match status" value="1"/>
</dbReference>
<dbReference type="Pfam" id="PF00005">
    <property type="entry name" value="ABC_tran"/>
    <property type="match status" value="1"/>
</dbReference>
<evidence type="ECO:0000256" key="4">
    <source>
        <dbReference type="ARBA" id="ARBA00022475"/>
    </source>
</evidence>
<evidence type="ECO:0000256" key="1">
    <source>
        <dbReference type="ARBA" id="ARBA00004651"/>
    </source>
</evidence>
<feature type="transmembrane region" description="Helical" evidence="10">
    <location>
        <begin position="202"/>
        <end position="220"/>
    </location>
</feature>
<gene>
    <name evidence="12" type="ORF">ABVB70_19955</name>
</gene>
<dbReference type="FunFam" id="3.40.50.300:FF:000421">
    <property type="entry name" value="Branched-chain amino acid ABC transporter ATP-binding protein"/>
    <property type="match status" value="1"/>
</dbReference>
<dbReference type="InterPro" id="IPR001851">
    <property type="entry name" value="ABC_transp_permease"/>
</dbReference>
<evidence type="ECO:0000313" key="13">
    <source>
        <dbReference type="Proteomes" id="UP001438189"/>
    </source>
</evidence>
<evidence type="ECO:0000256" key="10">
    <source>
        <dbReference type="SAM" id="Phobius"/>
    </source>
</evidence>
<dbReference type="GO" id="GO:0005886">
    <property type="term" value="C:plasma membrane"/>
    <property type="evidence" value="ECO:0007669"/>
    <property type="project" value="UniProtKB-SubCell"/>
</dbReference>
<feature type="transmembrane region" description="Helical" evidence="10">
    <location>
        <begin position="112"/>
        <end position="131"/>
    </location>
</feature>
<evidence type="ECO:0000256" key="2">
    <source>
        <dbReference type="ARBA" id="ARBA00005417"/>
    </source>
</evidence>
<dbReference type="SUPFAM" id="SSF52540">
    <property type="entry name" value="P-loop containing nucleoside triphosphate hydrolases"/>
    <property type="match status" value="1"/>
</dbReference>
<keyword evidence="9 10" id="KW-0472">Membrane</keyword>
<organism evidence="12 13">
    <name type="scientific">Agrobacterium radiobacter</name>
    <dbReference type="NCBI Taxonomy" id="362"/>
    <lineage>
        <taxon>Bacteria</taxon>
        <taxon>Pseudomonadati</taxon>
        <taxon>Pseudomonadota</taxon>
        <taxon>Alphaproteobacteria</taxon>
        <taxon>Hyphomicrobiales</taxon>
        <taxon>Rhizobiaceae</taxon>
        <taxon>Rhizobium/Agrobacterium group</taxon>
        <taxon>Agrobacterium</taxon>
        <taxon>Agrobacterium tumefaciens complex</taxon>
    </lineage>
</organism>
<dbReference type="InterPro" id="IPR027417">
    <property type="entry name" value="P-loop_NTPase"/>
</dbReference>
<evidence type="ECO:0000259" key="11">
    <source>
        <dbReference type="PROSITE" id="PS50893"/>
    </source>
</evidence>
<accession>A0ABD5LRM5</accession>
<dbReference type="InterPro" id="IPR003593">
    <property type="entry name" value="AAA+_ATPase"/>
</dbReference>
<dbReference type="InterPro" id="IPR017871">
    <property type="entry name" value="ABC_transporter-like_CS"/>
</dbReference>
<dbReference type="InterPro" id="IPR003439">
    <property type="entry name" value="ABC_transporter-like_ATP-bd"/>
</dbReference>
<dbReference type="InterPro" id="IPR043428">
    <property type="entry name" value="LivM-like"/>
</dbReference>
<name>A0ABD5LRM5_AGRRD</name>
<dbReference type="CDD" id="cd03219">
    <property type="entry name" value="ABC_Mj1267_LivG_branched"/>
    <property type="match status" value="1"/>
</dbReference>
<sequence length="590" mass="63259">MNRIAFLIFLASLAVLALTLPAYYVNVLNYIGLYGIVALGVVLLTGVAGVTSFGQAAFVGLGAYTTAVATLHFDLSPWVGLLFAVVFSAAIAWFVGIITLRLSGHYLPLATMAWGLSAYYLFGTIELLGGHTGISGIPPISIGSTELTSQAGIFFLIWGVLLLALVLSSNLLESRVGRAMRAIKTARQTAESFGIDTSHLRLVIFIFASGLAGVSGWLYAHMLRFVNPSPFDLPASIEYLFMVVIGGASSLWGAVIGAVALTGLQEFLQGALPGLIGQAGQYETIVFGLLIIFLLQFNGEQGVSGWFIAQVKAKPHTEAAAEALADLPRRSGGAWKPETGPLLQLKEIGKSFGGLRALNDVSFDVGHKEIVSIIGPNGAGKSTLFNCITGVIRPDSGKLFLRGEEISTQNIRRFVQKGVARTFQHVKLVDGMSVLENTMLGAHIRVAGGTISAALHLERLQEKQLRAEASKQLRRVGLEAVQHMDAASLSLGQQRLIEIARALCADPEILLLDEPAAGLRQLEKQKLASLLRELREDGLSILLVEHDMEFVMGLSNRIMVINYGEKLVEGTPASVRTDPRVIQAYLGTTA</sequence>
<evidence type="ECO:0000256" key="3">
    <source>
        <dbReference type="ARBA" id="ARBA00022448"/>
    </source>
</evidence>
<evidence type="ECO:0000256" key="5">
    <source>
        <dbReference type="ARBA" id="ARBA00022692"/>
    </source>
</evidence>
<dbReference type="CDD" id="cd06581">
    <property type="entry name" value="TM_PBP1_LivM_like"/>
    <property type="match status" value="1"/>
</dbReference>
<comment type="subcellular location">
    <subcellularLocation>
        <location evidence="1">Cell membrane</location>
        <topology evidence="1">Multi-pass membrane protein</topology>
    </subcellularLocation>
</comment>
<keyword evidence="8 10" id="KW-1133">Transmembrane helix</keyword>
<keyword evidence="7 12" id="KW-0067">ATP-binding</keyword>
<dbReference type="Pfam" id="PF12399">
    <property type="entry name" value="BCA_ABC_TP_C"/>
    <property type="match status" value="1"/>
</dbReference>
<comment type="similarity">
    <text evidence="2">Belongs to the ABC transporter superfamily.</text>
</comment>
<dbReference type="EMBL" id="JBETME010000008">
    <property type="protein sequence ID" value="MES4992597.1"/>
    <property type="molecule type" value="Genomic_DNA"/>
</dbReference>
<evidence type="ECO:0000256" key="6">
    <source>
        <dbReference type="ARBA" id="ARBA00022741"/>
    </source>
</evidence>
<dbReference type="PROSITE" id="PS00211">
    <property type="entry name" value="ABC_TRANSPORTER_1"/>
    <property type="match status" value="1"/>
</dbReference>
<comment type="caution">
    <text evidence="12">The sequence shown here is derived from an EMBL/GenBank/DDBJ whole genome shotgun (WGS) entry which is preliminary data.</text>
</comment>